<dbReference type="InterPro" id="IPR011990">
    <property type="entry name" value="TPR-like_helical_dom_sf"/>
</dbReference>
<dbReference type="Pfam" id="PF14322">
    <property type="entry name" value="SusD-like_3"/>
    <property type="match status" value="1"/>
</dbReference>
<dbReference type="CDD" id="cd08977">
    <property type="entry name" value="SusD"/>
    <property type="match status" value="1"/>
</dbReference>
<dbReference type="RefSeq" id="WP_248477132.1">
    <property type="nucleotide sequence ID" value="NZ_JALPRF010000002.1"/>
</dbReference>
<dbReference type="PROSITE" id="PS51257">
    <property type="entry name" value="PROKAR_LIPOPROTEIN"/>
    <property type="match status" value="1"/>
</dbReference>
<comment type="caution">
    <text evidence="9">The sequence shown here is derived from an EMBL/GenBank/DDBJ whole genome shotgun (WGS) entry which is preliminary data.</text>
</comment>
<keyword evidence="3 6" id="KW-0732">Signal</keyword>
<dbReference type="Proteomes" id="UP001202180">
    <property type="component" value="Unassembled WGS sequence"/>
</dbReference>
<proteinExistence type="inferred from homology"/>
<evidence type="ECO:0000256" key="6">
    <source>
        <dbReference type="SAM" id="SignalP"/>
    </source>
</evidence>
<gene>
    <name evidence="9" type="ORF">M0L20_11775</name>
</gene>
<evidence type="ECO:0000313" key="9">
    <source>
        <dbReference type="EMBL" id="MCK8492534.1"/>
    </source>
</evidence>
<dbReference type="Pfam" id="PF07980">
    <property type="entry name" value="SusD_RagB"/>
    <property type="match status" value="1"/>
</dbReference>
<organism evidence="9 10">
    <name type="scientific">Spirosoma liriopis</name>
    <dbReference type="NCBI Taxonomy" id="2937440"/>
    <lineage>
        <taxon>Bacteria</taxon>
        <taxon>Pseudomonadati</taxon>
        <taxon>Bacteroidota</taxon>
        <taxon>Cytophagia</taxon>
        <taxon>Cytophagales</taxon>
        <taxon>Cytophagaceae</taxon>
        <taxon>Spirosoma</taxon>
    </lineage>
</organism>
<protein>
    <submittedName>
        <fullName evidence="9">RagB/SusD family nutrient uptake outer membrane protein</fullName>
    </submittedName>
</protein>
<keyword evidence="5" id="KW-0998">Cell outer membrane</keyword>
<keyword evidence="4" id="KW-0472">Membrane</keyword>
<evidence type="ECO:0000256" key="2">
    <source>
        <dbReference type="ARBA" id="ARBA00006275"/>
    </source>
</evidence>
<evidence type="ECO:0000313" key="10">
    <source>
        <dbReference type="Proteomes" id="UP001202180"/>
    </source>
</evidence>
<accession>A0ABT0HK48</accession>
<keyword evidence="10" id="KW-1185">Reference proteome</keyword>
<name>A0ABT0HK48_9BACT</name>
<evidence type="ECO:0000256" key="1">
    <source>
        <dbReference type="ARBA" id="ARBA00004442"/>
    </source>
</evidence>
<dbReference type="EMBL" id="JALPRF010000002">
    <property type="protein sequence ID" value="MCK8492534.1"/>
    <property type="molecule type" value="Genomic_DNA"/>
</dbReference>
<evidence type="ECO:0000256" key="5">
    <source>
        <dbReference type="ARBA" id="ARBA00023237"/>
    </source>
</evidence>
<evidence type="ECO:0000256" key="4">
    <source>
        <dbReference type="ARBA" id="ARBA00023136"/>
    </source>
</evidence>
<sequence>MKIKFLTLGMALLLLTTSCEKEYLDTAPTGSIDASAAYATTKNASAAINGIYRAMVVRYLSSQGHFGHPAMMIIQDVLGEDVVISNTSNTWHLNETRWQAHRDETSTGDQLPYQLYYRLIGNANIAIANIDNAAGTQSERNQVKGEALGIRAFSYFNLVQLFGKRYDAAAKPNSQLGVPLVLTPITEGLPRATVEEVYTQINKDLADAATLLSSTRSFKSHINLDVIKGLQARVALAQQNWADAAKYAADARKSYSLMSVAQYQEGFSDISNPEWMWGFDHVEDQSETFGAFHSYISSNFNSTNIRATPKSINSLLYDQIPTTDVRSKMWVKTPTAANSVVPTGGVRVPYLNQKFRLPGTPSTSTMGDVPYMRAAEMYLIEAEAQARLGNTAQAATALFDLVSKRDPSYVKSTKTGTALLDEILFNRRIELWGEGFRFTDLKRTNQPLNRNGTTNINSAVVVLFDVPAGDNQWEFLIPRREINANPKIVQNPL</sequence>
<evidence type="ECO:0000259" key="7">
    <source>
        <dbReference type="Pfam" id="PF07980"/>
    </source>
</evidence>
<dbReference type="Gene3D" id="1.25.40.390">
    <property type="match status" value="1"/>
</dbReference>
<dbReference type="InterPro" id="IPR012944">
    <property type="entry name" value="SusD_RagB_dom"/>
</dbReference>
<dbReference type="SUPFAM" id="SSF48452">
    <property type="entry name" value="TPR-like"/>
    <property type="match status" value="1"/>
</dbReference>
<feature type="domain" description="RagB/SusD" evidence="7">
    <location>
        <begin position="350"/>
        <end position="492"/>
    </location>
</feature>
<reference evidence="9 10" key="1">
    <citation type="submission" date="2022-04" db="EMBL/GenBank/DDBJ databases">
        <title>Spirosoma sp. strain RP8 genome sequencing and assembly.</title>
        <authorList>
            <person name="Jung Y."/>
        </authorList>
    </citation>
    <scope>NUCLEOTIDE SEQUENCE [LARGE SCALE GENOMIC DNA]</scope>
    <source>
        <strain evidence="9 10">RP8</strain>
    </source>
</reference>
<feature type="chain" id="PRO_5046073785" evidence="6">
    <location>
        <begin position="22"/>
        <end position="493"/>
    </location>
</feature>
<evidence type="ECO:0000256" key="3">
    <source>
        <dbReference type="ARBA" id="ARBA00022729"/>
    </source>
</evidence>
<dbReference type="InterPro" id="IPR033985">
    <property type="entry name" value="SusD-like_N"/>
</dbReference>
<comment type="similarity">
    <text evidence="2">Belongs to the SusD family.</text>
</comment>
<evidence type="ECO:0000259" key="8">
    <source>
        <dbReference type="Pfam" id="PF14322"/>
    </source>
</evidence>
<feature type="domain" description="SusD-like N-terminal" evidence="8">
    <location>
        <begin position="85"/>
        <end position="234"/>
    </location>
</feature>
<feature type="signal peptide" evidence="6">
    <location>
        <begin position="1"/>
        <end position="21"/>
    </location>
</feature>
<comment type="subcellular location">
    <subcellularLocation>
        <location evidence="1">Cell outer membrane</location>
    </subcellularLocation>
</comment>